<proteinExistence type="predicted"/>
<organism evidence="2 3">
    <name type="scientific">Phytophthora nicotianae (strain INRA-310)</name>
    <name type="common">Phytophthora parasitica</name>
    <dbReference type="NCBI Taxonomy" id="761204"/>
    <lineage>
        <taxon>Eukaryota</taxon>
        <taxon>Sar</taxon>
        <taxon>Stramenopiles</taxon>
        <taxon>Oomycota</taxon>
        <taxon>Peronosporomycetes</taxon>
        <taxon>Peronosporales</taxon>
        <taxon>Peronosporaceae</taxon>
        <taxon>Phytophthora</taxon>
    </lineage>
</organism>
<sequence>MNEFVDSEKITQAEDQDHDKGLYDELHVPLSPSSRS</sequence>
<dbReference type="EMBL" id="KI669611">
    <property type="protein sequence ID" value="ETN03532.1"/>
    <property type="molecule type" value="Genomic_DNA"/>
</dbReference>
<evidence type="ECO:0000256" key="1">
    <source>
        <dbReference type="SAM" id="MobiDB-lite"/>
    </source>
</evidence>
<feature type="compositionally biased region" description="Basic and acidic residues" evidence="1">
    <location>
        <begin position="1"/>
        <end position="27"/>
    </location>
</feature>
<dbReference type="Proteomes" id="UP000018817">
    <property type="component" value="Unassembled WGS sequence"/>
</dbReference>
<dbReference type="VEuPathDB" id="FungiDB:PPTG_23795"/>
<dbReference type="RefSeq" id="XP_008911305.1">
    <property type="nucleotide sequence ID" value="XM_008913057.1"/>
</dbReference>
<accession>W2PRI0</accession>
<dbReference type="GeneID" id="20192394"/>
<name>W2PRI0_PHYN3</name>
<reference evidence="2 3" key="2">
    <citation type="submission" date="2013-11" db="EMBL/GenBank/DDBJ databases">
        <title>The Genome Sequence of Phytophthora parasitica INRA-310.</title>
        <authorList>
            <consortium name="The Broad Institute Genomics Platform"/>
            <person name="Russ C."/>
            <person name="Tyler B."/>
            <person name="Panabieres F."/>
            <person name="Shan W."/>
            <person name="Tripathy S."/>
            <person name="Grunwald N."/>
            <person name="Machado M."/>
            <person name="Johnson C.S."/>
            <person name="Arredondo F."/>
            <person name="Hong C."/>
            <person name="Coffey M."/>
            <person name="Young S.K."/>
            <person name="Zeng Q."/>
            <person name="Gargeya S."/>
            <person name="Fitzgerald M."/>
            <person name="Abouelleil A."/>
            <person name="Alvarado L."/>
            <person name="Chapman S.B."/>
            <person name="Gainer-Dewar J."/>
            <person name="Goldberg J."/>
            <person name="Griggs A."/>
            <person name="Gujja S."/>
            <person name="Hansen M."/>
            <person name="Howarth C."/>
            <person name="Imamovic A."/>
            <person name="Ireland A."/>
            <person name="Larimer J."/>
            <person name="McCowan C."/>
            <person name="Murphy C."/>
            <person name="Pearson M."/>
            <person name="Poon T.W."/>
            <person name="Priest M."/>
            <person name="Roberts A."/>
            <person name="Saif S."/>
            <person name="Shea T."/>
            <person name="Sykes S."/>
            <person name="Wortman J."/>
            <person name="Nusbaum C."/>
            <person name="Birren B."/>
        </authorList>
    </citation>
    <scope>NUCLEOTIDE SEQUENCE [LARGE SCALE GENOMIC DNA]</scope>
    <source>
        <strain evidence="2 3">INRA-310</strain>
    </source>
</reference>
<evidence type="ECO:0000313" key="2">
    <source>
        <dbReference type="EMBL" id="ETN03532.1"/>
    </source>
</evidence>
<evidence type="ECO:0000313" key="3">
    <source>
        <dbReference type="Proteomes" id="UP000018817"/>
    </source>
</evidence>
<reference evidence="3" key="1">
    <citation type="submission" date="2011-12" db="EMBL/GenBank/DDBJ databases">
        <authorList>
            <consortium name="The Broad Institute Genome Sequencing Platform"/>
            <person name="Russ C."/>
            <person name="Tyler B."/>
            <person name="Panabieres F."/>
            <person name="Shan W."/>
            <person name="Tripathy S."/>
            <person name="Grunwald N."/>
            <person name="Machado M."/>
            <person name="Young S.K."/>
            <person name="Zeng Q."/>
            <person name="Gargeya S."/>
            <person name="Fitzgerald M."/>
            <person name="Haas B."/>
            <person name="Abouelleil A."/>
            <person name="Alvarado L."/>
            <person name="Arachchi H.M."/>
            <person name="Berlin A."/>
            <person name="Chapman S.B."/>
            <person name="Gearin G."/>
            <person name="Goldberg J."/>
            <person name="Griggs A."/>
            <person name="Gujja S."/>
            <person name="Hansen M."/>
            <person name="Heiman D."/>
            <person name="Howarth C."/>
            <person name="Larimer J."/>
            <person name="Lui A."/>
            <person name="MacDonald P.J.P."/>
            <person name="McCowen C."/>
            <person name="Montmayeur A."/>
            <person name="Murphy C."/>
            <person name="Neiman D."/>
            <person name="Pearson M."/>
            <person name="Priest M."/>
            <person name="Roberts A."/>
            <person name="Saif S."/>
            <person name="Shea T."/>
            <person name="Sisk P."/>
            <person name="Stolte C."/>
            <person name="Sykes S."/>
            <person name="Wortman J."/>
            <person name="Nusbaum C."/>
            <person name="Birren B."/>
        </authorList>
    </citation>
    <scope>NUCLEOTIDE SEQUENCE [LARGE SCALE GENOMIC DNA]</scope>
    <source>
        <strain evidence="3">INRA-310</strain>
    </source>
</reference>
<protein>
    <submittedName>
        <fullName evidence="2">Uncharacterized protein</fullName>
    </submittedName>
</protein>
<gene>
    <name evidence="2" type="ORF">PPTG_23795</name>
</gene>
<feature type="region of interest" description="Disordered" evidence="1">
    <location>
        <begin position="1"/>
        <end position="36"/>
    </location>
</feature>
<dbReference type="AlphaFoldDB" id="W2PRI0"/>